<dbReference type="Proteomes" id="UP001500466">
    <property type="component" value="Unassembled WGS sequence"/>
</dbReference>
<reference evidence="4" key="1">
    <citation type="journal article" date="2019" name="Int. J. Syst. Evol. Microbiol.">
        <title>The Global Catalogue of Microorganisms (GCM) 10K type strain sequencing project: providing services to taxonomists for standard genome sequencing and annotation.</title>
        <authorList>
            <consortium name="The Broad Institute Genomics Platform"/>
            <consortium name="The Broad Institute Genome Sequencing Center for Infectious Disease"/>
            <person name="Wu L."/>
            <person name="Ma J."/>
        </authorList>
    </citation>
    <scope>NUCLEOTIDE SEQUENCE [LARGE SCALE GENOMIC DNA]</scope>
    <source>
        <strain evidence="4">JCM 17986</strain>
    </source>
</reference>
<name>A0ABP9HMC2_9ACTN</name>
<comment type="caution">
    <text evidence="3">The sequence shown here is derived from an EMBL/GenBank/DDBJ whole genome shotgun (WGS) entry which is preliminary data.</text>
</comment>
<feature type="domain" description="DUF1254" evidence="2">
    <location>
        <begin position="45"/>
        <end position="174"/>
    </location>
</feature>
<dbReference type="SUPFAM" id="SSF160935">
    <property type="entry name" value="VPA0735-like"/>
    <property type="match status" value="1"/>
</dbReference>
<dbReference type="PANTHER" id="PTHR36509">
    <property type="entry name" value="BLL3101 PROTEIN"/>
    <property type="match status" value="1"/>
</dbReference>
<dbReference type="EMBL" id="BAABHS010000016">
    <property type="protein sequence ID" value="GAA4973976.1"/>
    <property type="molecule type" value="Genomic_DNA"/>
</dbReference>
<protein>
    <submittedName>
        <fullName evidence="3">DUF1254 domain-containing protein</fullName>
    </submittedName>
</protein>
<dbReference type="Pfam" id="PF06742">
    <property type="entry name" value="DUF1214"/>
    <property type="match status" value="1"/>
</dbReference>
<dbReference type="InterPro" id="IPR037050">
    <property type="entry name" value="DUF1254_sf"/>
</dbReference>
<dbReference type="InterPro" id="IPR010621">
    <property type="entry name" value="DUF1214"/>
</dbReference>
<evidence type="ECO:0000259" key="2">
    <source>
        <dbReference type="Pfam" id="PF06863"/>
    </source>
</evidence>
<organism evidence="3 4">
    <name type="scientific">Yinghuangia aomiensis</name>
    <dbReference type="NCBI Taxonomy" id="676205"/>
    <lineage>
        <taxon>Bacteria</taxon>
        <taxon>Bacillati</taxon>
        <taxon>Actinomycetota</taxon>
        <taxon>Actinomycetes</taxon>
        <taxon>Kitasatosporales</taxon>
        <taxon>Streptomycetaceae</taxon>
        <taxon>Yinghuangia</taxon>
    </lineage>
</organism>
<dbReference type="InterPro" id="IPR037049">
    <property type="entry name" value="DUF1214_C_sf"/>
</dbReference>
<evidence type="ECO:0000259" key="1">
    <source>
        <dbReference type="Pfam" id="PF06742"/>
    </source>
</evidence>
<gene>
    <name evidence="3" type="ORF">GCM10023205_45670</name>
</gene>
<evidence type="ECO:0000313" key="4">
    <source>
        <dbReference type="Proteomes" id="UP001500466"/>
    </source>
</evidence>
<proteinExistence type="predicted"/>
<dbReference type="RefSeq" id="WP_345677479.1">
    <property type="nucleotide sequence ID" value="NZ_BAABHS010000016.1"/>
</dbReference>
<dbReference type="Gene3D" id="2.60.40.1610">
    <property type="entry name" value="Domain of unknown function DUF1254"/>
    <property type="match status" value="1"/>
</dbReference>
<feature type="domain" description="DUF1214" evidence="1">
    <location>
        <begin position="323"/>
        <end position="430"/>
    </location>
</feature>
<sequence length="447" mass="48520">MPAASDDLARLAAEAYIYGYPLVFDTAMVERCTTDGFGSIPAAPPNTFGHATEPATPRDDFVSINNDTLYSIAQLDLSGGPLLLHVPDTADAYYVLQFVDLWTNNFAYVGRRATGTAASTYLITPPHWIGSVPDATPVINAPTTRVGIVGRFACDGPDDAARVAGLQKQLTLSPLGAAGTLAGLPVPDREVREDLRFWEQLRVLMAAFPPADPDRAYQRRFAPLGLLHSGESPYRDTPDGLADALRAGMAAGKARVEAYGKDPGSDPSGSRWIMSMHAFDYNLDHLGLGTVDSPQWKIADRTDSYLDRASAARMGLWGNHAYEALYAQTFVDANGDTLDGSRAYTLTFGEPPPVEAFWSVTMYNVPDYYLVDNAINRYSIGDRTEGLVYGDDGSLTLHLQHGKPIEGEEANWLPTPSGAFRPMIRLYQPGAALLDGKYRLPDIVPTP</sequence>
<keyword evidence="4" id="KW-1185">Reference proteome</keyword>
<dbReference type="PANTHER" id="PTHR36509:SF2">
    <property type="entry name" value="BLL3101 PROTEIN"/>
    <property type="match status" value="1"/>
</dbReference>
<accession>A0ABP9HMC2</accession>
<evidence type="ECO:0000313" key="3">
    <source>
        <dbReference type="EMBL" id="GAA4973976.1"/>
    </source>
</evidence>
<dbReference type="Pfam" id="PF06863">
    <property type="entry name" value="DUF1254"/>
    <property type="match status" value="1"/>
</dbReference>
<dbReference type="Gene3D" id="2.60.120.600">
    <property type="entry name" value="Domain of unknown function DUF1214, C-terminal domain"/>
    <property type="match status" value="1"/>
</dbReference>
<dbReference type="InterPro" id="IPR010679">
    <property type="entry name" value="DUF1254"/>
</dbReference>